<evidence type="ECO:0000313" key="1">
    <source>
        <dbReference type="EMBL" id="OGG20510.1"/>
    </source>
</evidence>
<evidence type="ECO:0000313" key="2">
    <source>
        <dbReference type="Proteomes" id="UP000177092"/>
    </source>
</evidence>
<dbReference type="AlphaFoldDB" id="A0A1F6A702"/>
<proteinExistence type="predicted"/>
<dbReference type="STRING" id="1798384.A3D03_00625"/>
<gene>
    <name evidence="1" type="ORF">A3D03_00625</name>
</gene>
<sequence>MPGTAEILSRKSLVLVLAYAPTGLGHLRVTYALNNGLPEGVLPVLLGSQDDSLTYLHRLASSNTWGRKIQEIIQSPPVESIFIPLYRFFLKLHTEELYKKLLTILDQRITEPKSILVVSTHFGLGHQLVELKKRLAKERGVKMFVVVVVTDDTVQQIWYVNGADLTFVPSETTKKGMIEFAEKHHLAKIPIVVSPYPVSPKSTKPISSEEFATRKKQVTEAQQTKIHMAIPISGAAVWLDFYTRLILGLHVYSDRFLFHVVSKEAPYTYGFLKMILKYPFIRQYTSIHDREVINLYEDVYRTNIISLEVTKPSEQAFKALINPDQSGGSLLLLSSPVGRQEYDNLAFLRRHFLLPSKEEKQLLWRLSLRKARLKDESNGIQLIQSAKSWRSVELPQNPLEAAFFIWWMLKEGIFSSMMECRTEVDVTTRHGRELGFDGVQKIWNRVAQLIETSYNPSG</sequence>
<dbReference type="EMBL" id="MFJN01000044">
    <property type="protein sequence ID" value="OGG20510.1"/>
    <property type="molecule type" value="Genomic_DNA"/>
</dbReference>
<protein>
    <submittedName>
        <fullName evidence="1">Uncharacterized protein</fullName>
    </submittedName>
</protein>
<name>A0A1F6A702_9BACT</name>
<reference evidence="1 2" key="1">
    <citation type="journal article" date="2016" name="Nat. Commun.">
        <title>Thousands of microbial genomes shed light on interconnected biogeochemical processes in an aquifer system.</title>
        <authorList>
            <person name="Anantharaman K."/>
            <person name="Brown C.T."/>
            <person name="Hug L.A."/>
            <person name="Sharon I."/>
            <person name="Castelle C.J."/>
            <person name="Probst A.J."/>
            <person name="Thomas B.C."/>
            <person name="Singh A."/>
            <person name="Wilkins M.J."/>
            <person name="Karaoz U."/>
            <person name="Brodie E.L."/>
            <person name="Williams K.H."/>
            <person name="Hubbard S.S."/>
            <person name="Banfield J.F."/>
        </authorList>
    </citation>
    <scope>NUCLEOTIDE SEQUENCE [LARGE SCALE GENOMIC DNA]</scope>
</reference>
<organism evidence="1 2">
    <name type="scientific">Candidatus Gottesmanbacteria bacterium RIFCSPHIGHO2_02_FULL_40_13</name>
    <dbReference type="NCBI Taxonomy" id="1798384"/>
    <lineage>
        <taxon>Bacteria</taxon>
        <taxon>Candidatus Gottesmaniibacteriota</taxon>
    </lineage>
</organism>
<comment type="caution">
    <text evidence="1">The sequence shown here is derived from an EMBL/GenBank/DDBJ whole genome shotgun (WGS) entry which is preliminary data.</text>
</comment>
<dbReference type="Proteomes" id="UP000177092">
    <property type="component" value="Unassembled WGS sequence"/>
</dbReference>
<accession>A0A1F6A702</accession>